<dbReference type="RefSeq" id="WP_098242159.1">
    <property type="nucleotide sequence ID" value="NZ_CP022685.1"/>
</dbReference>
<organism evidence="2 3">
    <name type="scientific">Streptomyces formicae</name>
    <dbReference type="NCBI Taxonomy" id="1616117"/>
    <lineage>
        <taxon>Bacteria</taxon>
        <taxon>Bacillati</taxon>
        <taxon>Actinomycetota</taxon>
        <taxon>Actinomycetes</taxon>
        <taxon>Kitasatosporales</taxon>
        <taxon>Streptomycetaceae</taxon>
        <taxon>Streptomyces</taxon>
    </lineage>
</organism>
<dbReference type="EMBL" id="CP022685">
    <property type="protein sequence ID" value="ATL27315.1"/>
    <property type="molecule type" value="Genomic_DNA"/>
</dbReference>
<feature type="signal peptide" evidence="1">
    <location>
        <begin position="1"/>
        <end position="41"/>
    </location>
</feature>
<accession>A0A291Q747</accession>
<protein>
    <submittedName>
        <fullName evidence="2">Uncharacterized protein</fullName>
    </submittedName>
</protein>
<proteinExistence type="predicted"/>
<name>A0A291Q747_9ACTN</name>
<gene>
    <name evidence="2" type="ORF">KY5_2297c</name>
</gene>
<evidence type="ECO:0000313" key="2">
    <source>
        <dbReference type="EMBL" id="ATL27315.1"/>
    </source>
</evidence>
<dbReference type="Proteomes" id="UP000221011">
    <property type="component" value="Chromosome"/>
</dbReference>
<keyword evidence="1" id="KW-0732">Signal</keyword>
<reference evidence="2 3" key="1">
    <citation type="submission" date="2017-08" db="EMBL/GenBank/DDBJ databases">
        <title>Complete Genome Sequence of Streptomyces formicae KY5, the formicamycin producer.</title>
        <authorList>
            <person name="Holmes N.A."/>
            <person name="Devine R."/>
            <person name="Qin Z."/>
            <person name="Seipke R.F."/>
            <person name="Wilkinson B."/>
            <person name="Hutchings M.I."/>
        </authorList>
    </citation>
    <scope>NUCLEOTIDE SEQUENCE [LARGE SCALE GENOMIC DNA]</scope>
    <source>
        <strain evidence="2 3">KY5</strain>
    </source>
</reference>
<evidence type="ECO:0000313" key="3">
    <source>
        <dbReference type="Proteomes" id="UP000221011"/>
    </source>
</evidence>
<keyword evidence="3" id="KW-1185">Reference proteome</keyword>
<dbReference type="KEGG" id="sfk:KY5_2297c"/>
<evidence type="ECO:0000256" key="1">
    <source>
        <dbReference type="SAM" id="SignalP"/>
    </source>
</evidence>
<feature type="chain" id="PRO_5013262461" evidence="1">
    <location>
        <begin position="42"/>
        <end position="166"/>
    </location>
</feature>
<dbReference type="AlphaFoldDB" id="A0A291Q747"/>
<sequence>MRHGRFGTGGTGRTARTGIGAALAAGALAAGALAMAPAAGAVEPQSATLSFDCGSYGSGTATLTAAQDGTNATIEVSTSAITAPIDIGAGSVNSTLTLTKNGSGTTDFTGNANPAIPAGGAVSTGPLKGTVASGDSLEGKSLKIVVLGITVTCNATSAQTPGPFVF</sequence>